<dbReference type="Gramene" id="Jr03_02740_p1">
    <property type="protein sequence ID" value="cds.Jr03_02740_p1"/>
    <property type="gene ID" value="Jr03_02740"/>
</dbReference>
<name>A0A834CXR3_JUGRE</name>
<evidence type="ECO:0000313" key="2">
    <source>
        <dbReference type="Proteomes" id="UP000619265"/>
    </source>
</evidence>
<dbReference type="Proteomes" id="UP000619265">
    <property type="component" value="Unassembled WGS sequence"/>
</dbReference>
<organism evidence="1 2">
    <name type="scientific">Juglans regia</name>
    <name type="common">English walnut</name>
    <dbReference type="NCBI Taxonomy" id="51240"/>
    <lineage>
        <taxon>Eukaryota</taxon>
        <taxon>Viridiplantae</taxon>
        <taxon>Streptophyta</taxon>
        <taxon>Embryophyta</taxon>
        <taxon>Tracheophyta</taxon>
        <taxon>Spermatophyta</taxon>
        <taxon>Magnoliopsida</taxon>
        <taxon>eudicotyledons</taxon>
        <taxon>Gunneridae</taxon>
        <taxon>Pentapetalae</taxon>
        <taxon>rosids</taxon>
        <taxon>fabids</taxon>
        <taxon>Fagales</taxon>
        <taxon>Juglandaceae</taxon>
        <taxon>Juglans</taxon>
    </lineage>
</organism>
<accession>A0A834CXR3</accession>
<reference evidence="1" key="2">
    <citation type="submission" date="2020-03" db="EMBL/GenBank/DDBJ databases">
        <title>Walnut 2.0.</title>
        <authorList>
            <person name="Marrano A."/>
            <person name="Britton M."/>
            <person name="Zimin A.V."/>
            <person name="Zaini P.A."/>
            <person name="Workman R."/>
            <person name="Puiu D."/>
            <person name="Bianco L."/>
            <person name="Allen B.J."/>
            <person name="Troggio M."/>
            <person name="Leslie C.A."/>
            <person name="Timp W."/>
            <person name="Dendekar A."/>
            <person name="Salzberg S.L."/>
            <person name="Neale D.B."/>
        </authorList>
    </citation>
    <scope>NUCLEOTIDE SEQUENCE</scope>
    <source>
        <tissue evidence="1">Leaves</tissue>
    </source>
</reference>
<dbReference type="EMBL" id="LIHL02000003">
    <property type="protein sequence ID" value="KAF5473949.1"/>
    <property type="molecule type" value="Genomic_DNA"/>
</dbReference>
<proteinExistence type="predicted"/>
<evidence type="ECO:0000313" key="1">
    <source>
        <dbReference type="EMBL" id="KAF5473949.1"/>
    </source>
</evidence>
<dbReference type="AlphaFoldDB" id="A0A834CXR3"/>
<comment type="caution">
    <text evidence="1">The sequence shown here is derived from an EMBL/GenBank/DDBJ whole genome shotgun (WGS) entry which is preliminary data.</text>
</comment>
<protein>
    <submittedName>
        <fullName evidence="1">Uncharacterized protein</fullName>
    </submittedName>
</protein>
<sequence>RALGFYAQRALSPEIRAAVRYTPSNPAIRVISPANYSVPPLMPCRSSPSPLKLEQLGNRSRRNGSGEHATWHNGIGGEHSGFMVLSTPLVEEACLKNGLSFVEMLSDPSASASLLENLIGNYMSLSN</sequence>
<reference evidence="1" key="1">
    <citation type="submission" date="2015-10" db="EMBL/GenBank/DDBJ databases">
        <authorList>
            <person name="Martinez-Garcia P.J."/>
            <person name="Crepeau M.W."/>
            <person name="Puiu D."/>
            <person name="Gonzalez-Ibeas D."/>
            <person name="Whalen J."/>
            <person name="Stevens K."/>
            <person name="Paul R."/>
            <person name="Butterfield T."/>
            <person name="Britton M."/>
            <person name="Reagan R."/>
            <person name="Chakraborty S."/>
            <person name="Walawage S.L."/>
            <person name="Vasquez-Gross H.A."/>
            <person name="Cardeno C."/>
            <person name="Famula R."/>
            <person name="Pratt K."/>
            <person name="Kuruganti S."/>
            <person name="Aradhya M.K."/>
            <person name="Leslie C.A."/>
            <person name="Dandekar A.M."/>
            <person name="Salzberg S.L."/>
            <person name="Wegrzyn J.L."/>
            <person name="Langley C.H."/>
            <person name="Neale D.B."/>
        </authorList>
    </citation>
    <scope>NUCLEOTIDE SEQUENCE</scope>
    <source>
        <tissue evidence="1">Leaves</tissue>
    </source>
</reference>
<feature type="non-terminal residue" evidence="1">
    <location>
        <position position="1"/>
    </location>
</feature>
<gene>
    <name evidence="1" type="ORF">F2P56_005895</name>
</gene>